<dbReference type="GO" id="GO:0003697">
    <property type="term" value="F:single-stranded DNA binding"/>
    <property type="evidence" value="ECO:0007669"/>
    <property type="project" value="InterPro"/>
</dbReference>
<keyword evidence="5" id="KW-1185">Reference proteome</keyword>
<evidence type="ECO:0000313" key="5">
    <source>
        <dbReference type="Proteomes" id="UP000318733"/>
    </source>
</evidence>
<feature type="domain" description="N-terminal" evidence="2">
    <location>
        <begin position="11"/>
        <end position="113"/>
    </location>
</feature>
<evidence type="ECO:0000259" key="2">
    <source>
        <dbReference type="Pfam" id="PF08401"/>
    </source>
</evidence>
<dbReference type="Pfam" id="PF08401">
    <property type="entry name" value="ArdcN"/>
    <property type="match status" value="1"/>
</dbReference>
<protein>
    <submittedName>
        <fullName evidence="4">DUF1738 domain-containing protein</fullName>
    </submittedName>
</protein>
<proteinExistence type="predicted"/>
<dbReference type="InterPro" id="IPR041459">
    <property type="entry name" value="MPTase-PolyVal"/>
</dbReference>
<gene>
    <name evidence="4" type="ORF">FO440_18365</name>
</gene>
<dbReference type="RefSeq" id="WP_144249740.1">
    <property type="nucleotide sequence ID" value="NZ_VLPK01000003.1"/>
</dbReference>
<feature type="domain" description="Polyvalent protein metallopeptidase" evidence="3">
    <location>
        <begin position="157"/>
        <end position="280"/>
    </location>
</feature>
<reference evidence="4 5" key="1">
    <citation type="submission" date="2019-07" db="EMBL/GenBank/DDBJ databases">
        <authorList>
            <person name="Huq M.A."/>
        </authorList>
    </citation>
    <scope>NUCLEOTIDE SEQUENCE [LARGE SCALE GENOMIC DNA]</scope>
    <source>
        <strain evidence="4 5">MAH-19</strain>
    </source>
</reference>
<accession>A0A556MIL7</accession>
<evidence type="ECO:0000256" key="1">
    <source>
        <dbReference type="SAM" id="MobiDB-lite"/>
    </source>
</evidence>
<evidence type="ECO:0000313" key="4">
    <source>
        <dbReference type="EMBL" id="TSJ39703.1"/>
    </source>
</evidence>
<organism evidence="4 5">
    <name type="scientific">Mucilaginibacter corticis</name>
    <dbReference type="NCBI Taxonomy" id="2597670"/>
    <lineage>
        <taxon>Bacteria</taxon>
        <taxon>Pseudomonadati</taxon>
        <taxon>Bacteroidota</taxon>
        <taxon>Sphingobacteriia</taxon>
        <taxon>Sphingobacteriales</taxon>
        <taxon>Sphingobacteriaceae</taxon>
        <taxon>Mucilaginibacter</taxon>
    </lineage>
</organism>
<name>A0A556MIL7_9SPHI</name>
<dbReference type="Pfam" id="PF18818">
    <property type="entry name" value="MPTase-PolyVal"/>
    <property type="match status" value="1"/>
</dbReference>
<sequence length="386" mass="44007">MSKQEFKPLPEQTSERMIKAIEENKSIFQKAMNPERTSQFAQPFNPSTGKKYTGPAALILMMRDKSDPRWMTANQASFNKTHVLKESKGTLINFFSSNITQPVMENGEQVKKENGYPKTERVTLDKPQLVDAWLFNGSQLKDLPPYEPEPQTLSPIERAQAIMDASNAFLEKEISAPMYNSHNDLVFIPAKDVFPSAELYYAAALHELTHWTGHEDRLNRKPDSNGTDVLIKEELRANLASIFISSELNLPYDLGDHVGYLKAFAQIIKEDPKELFKAASDAQKMADYVLNFEPKLEQQLKTSPAQLEKGDVIQYNEAQYTVIRPLKNKVFEMEKDGEKFKLSAKDNLYTSLLEAKKNAPQQQQDQEQEMEPTLGEEVSTGYKMKR</sequence>
<feature type="region of interest" description="Disordered" evidence="1">
    <location>
        <begin position="353"/>
        <end position="386"/>
    </location>
</feature>
<dbReference type="Proteomes" id="UP000318733">
    <property type="component" value="Unassembled WGS sequence"/>
</dbReference>
<comment type="caution">
    <text evidence="4">The sequence shown here is derived from an EMBL/GenBank/DDBJ whole genome shotgun (WGS) entry which is preliminary data.</text>
</comment>
<evidence type="ECO:0000259" key="3">
    <source>
        <dbReference type="Pfam" id="PF18818"/>
    </source>
</evidence>
<dbReference type="OrthoDB" id="9792687at2"/>
<dbReference type="EMBL" id="VLPK01000003">
    <property type="protein sequence ID" value="TSJ39703.1"/>
    <property type="molecule type" value="Genomic_DNA"/>
</dbReference>
<dbReference type="InterPro" id="IPR013610">
    <property type="entry name" value="ArdC_N"/>
</dbReference>
<dbReference type="AlphaFoldDB" id="A0A556MIL7"/>